<dbReference type="GO" id="GO:0006353">
    <property type="term" value="P:DNA-templated transcription termination"/>
    <property type="evidence" value="ECO:0007669"/>
    <property type="project" value="UniProtKB-KW"/>
</dbReference>
<dbReference type="PANTHER" id="PTHR13068:SF166">
    <property type="entry name" value="TRANSCRIPTION TERMINATION FACTOR MTERF15, MITOCHONDRIAL-LIKE"/>
    <property type="match status" value="1"/>
</dbReference>
<dbReference type="AlphaFoldDB" id="A0A6P6A6F7"/>
<comment type="similarity">
    <text evidence="1">Belongs to the mTERF family.</text>
</comment>
<dbReference type="SMART" id="SM00733">
    <property type="entry name" value="Mterf"/>
    <property type="match status" value="7"/>
</dbReference>
<organism evidence="4 5">
    <name type="scientific">Durio zibethinus</name>
    <name type="common">Durian</name>
    <dbReference type="NCBI Taxonomy" id="66656"/>
    <lineage>
        <taxon>Eukaryota</taxon>
        <taxon>Viridiplantae</taxon>
        <taxon>Streptophyta</taxon>
        <taxon>Embryophyta</taxon>
        <taxon>Tracheophyta</taxon>
        <taxon>Spermatophyta</taxon>
        <taxon>Magnoliopsida</taxon>
        <taxon>eudicotyledons</taxon>
        <taxon>Gunneridae</taxon>
        <taxon>Pentapetalae</taxon>
        <taxon>rosids</taxon>
        <taxon>malvids</taxon>
        <taxon>Malvales</taxon>
        <taxon>Malvaceae</taxon>
        <taxon>Helicteroideae</taxon>
        <taxon>Durio</taxon>
    </lineage>
</organism>
<keyword evidence="2" id="KW-0806">Transcription termination</keyword>
<dbReference type="InterPro" id="IPR003690">
    <property type="entry name" value="MTERF"/>
</dbReference>
<dbReference type="InterPro" id="IPR038538">
    <property type="entry name" value="MTERF_sf"/>
</dbReference>
<evidence type="ECO:0000256" key="1">
    <source>
        <dbReference type="ARBA" id="ARBA00007692"/>
    </source>
</evidence>
<keyword evidence="2" id="KW-0804">Transcription</keyword>
<evidence type="ECO:0000313" key="4">
    <source>
        <dbReference type="Proteomes" id="UP000515121"/>
    </source>
</evidence>
<evidence type="ECO:0000256" key="3">
    <source>
        <dbReference type="ARBA" id="ARBA00022946"/>
    </source>
</evidence>
<keyword evidence="3" id="KW-0809">Transit peptide</keyword>
<accession>A0A6P6A6F7</accession>
<dbReference type="OrthoDB" id="637682at2759"/>
<keyword evidence="2" id="KW-0805">Transcription regulation</keyword>
<sequence>MFYFLYRASFLHGRQTITASKSYRLFQDNPSVFKLLSSLRFISTTSNRYSFTVSYLINKFGFSPESASLASKCVHFETPEKPDSFIAFLAKYGFSKTQITNLIKRQPKLLVYDTEKTILPKLEFLYTAGFSRLDLAKLLTKYPALWRSSLEKQIIPSFNFLRNLFQSNDKTVKATKRFPGILLYDFESILFPNMNILRGNGVPESNILTMLQRQPRTFCLKPTRLKEIVEEVKRMGFDSSRMKFVEAVFAWISMSKSTLENKFDVYRRWGWSDQEILEAFQKHPLFIRVSKVKIMAIMDFLVNKMGFNSILVAKQPGILCRSFERIIVPRALIAHELLSQGLINDIKLSVLFQTTEKVFLRMFVNRHANKAPELLKLYEEKLNISRNKMKGELI</sequence>
<dbReference type="GO" id="GO:0003676">
    <property type="term" value="F:nucleic acid binding"/>
    <property type="evidence" value="ECO:0007669"/>
    <property type="project" value="InterPro"/>
</dbReference>
<keyword evidence="4" id="KW-1185">Reference proteome</keyword>
<dbReference type="Proteomes" id="UP000515121">
    <property type="component" value="Unplaced"/>
</dbReference>
<dbReference type="PANTHER" id="PTHR13068">
    <property type="entry name" value="CGI-12 PROTEIN-RELATED"/>
    <property type="match status" value="1"/>
</dbReference>
<dbReference type="Pfam" id="PF02536">
    <property type="entry name" value="mTERF"/>
    <property type="match status" value="1"/>
</dbReference>
<dbReference type="Gene3D" id="1.25.70.10">
    <property type="entry name" value="Transcription termination factor 3, mitochondrial"/>
    <property type="match status" value="1"/>
</dbReference>
<protein>
    <submittedName>
        <fullName evidence="5">Transcription termination factor MTERF5, chloroplastic-like</fullName>
    </submittedName>
</protein>
<dbReference type="GeneID" id="111306831"/>
<evidence type="ECO:0000313" key="5">
    <source>
        <dbReference type="RefSeq" id="XP_022760524.1"/>
    </source>
</evidence>
<dbReference type="KEGG" id="dzi:111306831"/>
<dbReference type="FunFam" id="1.25.70.10:FF:000001">
    <property type="entry name" value="Mitochondrial transcription termination factor-like"/>
    <property type="match status" value="1"/>
</dbReference>
<gene>
    <name evidence="5" type="primary">LOC111306831</name>
</gene>
<reference evidence="5" key="1">
    <citation type="submission" date="2025-08" db="UniProtKB">
        <authorList>
            <consortium name="RefSeq"/>
        </authorList>
    </citation>
    <scope>IDENTIFICATION</scope>
    <source>
        <tissue evidence="5">Fruit stalk</tissue>
    </source>
</reference>
<dbReference type="RefSeq" id="XP_022760524.1">
    <property type="nucleotide sequence ID" value="XM_022904789.1"/>
</dbReference>
<name>A0A6P6A6F7_DURZI</name>
<evidence type="ECO:0000256" key="2">
    <source>
        <dbReference type="ARBA" id="ARBA00022472"/>
    </source>
</evidence>
<proteinExistence type="inferred from homology"/>